<reference evidence="1 2" key="1">
    <citation type="journal article" date="2013" name="Genome Announc.">
        <title>Draft Genome Sequence of Arcticibacter svalbardensis Strain MN12-7T, a Member of the Family Sphingobacteriaceae Isolated from an Arctic Soil Sample.</title>
        <authorList>
            <person name="Shivaji S."/>
            <person name="Ara S."/>
            <person name="Prasad S."/>
            <person name="Manasa B.P."/>
            <person name="Begum Z."/>
            <person name="Singh A."/>
            <person name="Kumar Pinnaka A."/>
        </authorList>
    </citation>
    <scope>NUCLEOTIDE SEQUENCE [LARGE SCALE GENOMIC DNA]</scope>
    <source>
        <strain evidence="1 2">MN12-7</strain>
    </source>
</reference>
<dbReference type="AlphaFoldDB" id="R9GPV6"/>
<gene>
    <name evidence="1" type="ORF">ADIARSV_3068</name>
</gene>
<proteinExistence type="predicted"/>
<comment type="caution">
    <text evidence="1">The sequence shown here is derived from an EMBL/GenBank/DDBJ whole genome shotgun (WGS) entry which is preliminary data.</text>
</comment>
<evidence type="ECO:0000313" key="2">
    <source>
        <dbReference type="Proteomes" id="UP000014174"/>
    </source>
</evidence>
<dbReference type="Proteomes" id="UP000014174">
    <property type="component" value="Unassembled WGS sequence"/>
</dbReference>
<accession>R9GPV6</accession>
<sequence length="168" mass="17558">MLGGLFFSRAKAQDANLTVSLAALQSIKLNTATININFLTEADYANGKSSGVIADQIEVFSTGLFTVSVTASGPLSAGDSKNDIPLSALTLTPTLGSSFSTMTQQLYNTIAGTLYKDVPKALIKTSSGTFNAKFSVNYGILPGVGSVNLLNRPVGDYTTTLTYTISPD</sequence>
<dbReference type="STRING" id="1150600.ADIARSV_3068"/>
<organism evidence="1 2">
    <name type="scientific">Arcticibacter svalbardensis MN12-7</name>
    <dbReference type="NCBI Taxonomy" id="1150600"/>
    <lineage>
        <taxon>Bacteria</taxon>
        <taxon>Pseudomonadati</taxon>
        <taxon>Bacteroidota</taxon>
        <taxon>Sphingobacteriia</taxon>
        <taxon>Sphingobacteriales</taxon>
        <taxon>Sphingobacteriaceae</taxon>
        <taxon>Arcticibacter</taxon>
    </lineage>
</organism>
<keyword evidence="2" id="KW-1185">Reference proteome</keyword>
<name>R9GPV6_9SPHI</name>
<protein>
    <submittedName>
        <fullName evidence="1">Uncharacterized protein</fullName>
    </submittedName>
</protein>
<dbReference type="EMBL" id="AQPN01000105">
    <property type="protein sequence ID" value="EOR93728.1"/>
    <property type="molecule type" value="Genomic_DNA"/>
</dbReference>
<evidence type="ECO:0000313" key="1">
    <source>
        <dbReference type="EMBL" id="EOR93728.1"/>
    </source>
</evidence>